<dbReference type="EMBL" id="LNQE01001205">
    <property type="protein sequence ID" value="KUG20313.1"/>
    <property type="molecule type" value="Genomic_DNA"/>
</dbReference>
<dbReference type="PANTHER" id="PTHR40069:SF1">
    <property type="entry name" value="YWBE PROTEIN"/>
    <property type="match status" value="1"/>
</dbReference>
<protein>
    <recommendedName>
        <fullName evidence="2">YwbE family protein</fullName>
    </recommendedName>
</protein>
<evidence type="ECO:0000313" key="1">
    <source>
        <dbReference type="EMBL" id="KUG20313.1"/>
    </source>
</evidence>
<dbReference type="AlphaFoldDB" id="A0A0W8FHH7"/>
<dbReference type="PANTHER" id="PTHR40069">
    <property type="entry name" value="YWBE PROTEIN"/>
    <property type="match status" value="1"/>
</dbReference>
<dbReference type="Pfam" id="PF09962">
    <property type="entry name" value="DUF2196"/>
    <property type="match status" value="1"/>
</dbReference>
<sequence length="65" mass="7374">MNGRYRKEIRPGLEVEIVQKRDQRTGRRTRGVVMDILTNSSFHPQGIKVRLADGRIGRVQAIVGS</sequence>
<accession>A0A0W8FHH7</accession>
<organism evidence="1">
    <name type="scientific">hydrocarbon metagenome</name>
    <dbReference type="NCBI Taxonomy" id="938273"/>
    <lineage>
        <taxon>unclassified sequences</taxon>
        <taxon>metagenomes</taxon>
        <taxon>ecological metagenomes</taxon>
    </lineage>
</organism>
<reference evidence="1" key="1">
    <citation type="journal article" date="2015" name="Proc. Natl. Acad. Sci. U.S.A.">
        <title>Networks of energetic and metabolic interactions define dynamics in microbial communities.</title>
        <authorList>
            <person name="Embree M."/>
            <person name="Liu J.K."/>
            <person name="Al-Bassam M.M."/>
            <person name="Zengler K."/>
        </authorList>
    </citation>
    <scope>NUCLEOTIDE SEQUENCE</scope>
</reference>
<dbReference type="NCBIfam" id="TIGR03833">
    <property type="entry name" value="YwbE family protein"/>
    <property type="match status" value="1"/>
</dbReference>
<name>A0A0W8FHH7_9ZZZZ</name>
<evidence type="ECO:0008006" key="2">
    <source>
        <dbReference type="Google" id="ProtNLM"/>
    </source>
</evidence>
<dbReference type="InterPro" id="IPR019240">
    <property type="entry name" value="DUF2196"/>
</dbReference>
<comment type="caution">
    <text evidence="1">The sequence shown here is derived from an EMBL/GenBank/DDBJ whole genome shotgun (WGS) entry which is preliminary data.</text>
</comment>
<gene>
    <name evidence="1" type="ORF">ASZ90_009969</name>
</gene>
<proteinExistence type="predicted"/>